<proteinExistence type="predicted"/>
<dbReference type="GO" id="GO:0005634">
    <property type="term" value="C:nucleus"/>
    <property type="evidence" value="ECO:0000318"/>
    <property type="project" value="GO_Central"/>
</dbReference>
<evidence type="ECO:0000256" key="6">
    <source>
        <dbReference type="ARBA" id="ARBA00023242"/>
    </source>
</evidence>
<evidence type="ECO:0000256" key="5">
    <source>
        <dbReference type="ARBA" id="ARBA00023163"/>
    </source>
</evidence>
<name>A0A9R1VQ22_LACSA</name>
<dbReference type="PROSITE" id="PS50090">
    <property type="entry name" value="MYB_LIKE"/>
    <property type="match status" value="1"/>
</dbReference>
<keyword evidence="3" id="KW-0805">Transcription regulation</keyword>
<dbReference type="SUPFAM" id="SSF46689">
    <property type="entry name" value="Homeodomain-like"/>
    <property type="match status" value="1"/>
</dbReference>
<gene>
    <name evidence="9" type="ORF">LSAT_V11C500255130</name>
</gene>
<keyword evidence="6" id="KW-0539">Nucleus</keyword>
<protein>
    <recommendedName>
        <fullName evidence="11">HTH myb-type domain-containing protein</fullName>
    </recommendedName>
</protein>
<dbReference type="InterPro" id="IPR001005">
    <property type="entry name" value="SANT/Myb"/>
</dbReference>
<keyword evidence="4" id="KW-0238">DNA-binding</keyword>
<keyword evidence="2" id="KW-0677">Repeat</keyword>
<keyword evidence="10" id="KW-1185">Reference proteome</keyword>
<comment type="subcellular location">
    <subcellularLocation>
        <location evidence="1">Nucleus</location>
    </subcellularLocation>
</comment>
<reference evidence="9 10" key="1">
    <citation type="journal article" date="2017" name="Nat. Commun.">
        <title>Genome assembly with in vitro proximity ligation data and whole-genome triplication in lettuce.</title>
        <authorList>
            <person name="Reyes-Chin-Wo S."/>
            <person name="Wang Z."/>
            <person name="Yang X."/>
            <person name="Kozik A."/>
            <person name="Arikit S."/>
            <person name="Song C."/>
            <person name="Xia L."/>
            <person name="Froenicke L."/>
            <person name="Lavelle D.O."/>
            <person name="Truco M.J."/>
            <person name="Xia R."/>
            <person name="Zhu S."/>
            <person name="Xu C."/>
            <person name="Xu H."/>
            <person name="Xu X."/>
            <person name="Cox K."/>
            <person name="Korf I."/>
            <person name="Meyers B.C."/>
            <person name="Michelmore R.W."/>
        </authorList>
    </citation>
    <scope>NUCLEOTIDE SEQUENCE [LARGE SCALE GENOMIC DNA]</scope>
    <source>
        <strain evidence="10">cv. Salinas</strain>
        <tissue evidence="9">Seedlings</tissue>
    </source>
</reference>
<evidence type="ECO:0000256" key="1">
    <source>
        <dbReference type="ARBA" id="ARBA00004123"/>
    </source>
</evidence>
<dbReference type="InterPro" id="IPR017930">
    <property type="entry name" value="Myb_dom"/>
</dbReference>
<evidence type="ECO:0000256" key="2">
    <source>
        <dbReference type="ARBA" id="ARBA00022737"/>
    </source>
</evidence>
<dbReference type="SMART" id="SM00717">
    <property type="entry name" value="SANT"/>
    <property type="match status" value="1"/>
</dbReference>
<dbReference type="EMBL" id="NBSK02000005">
    <property type="protein sequence ID" value="KAJ0208526.1"/>
    <property type="molecule type" value="Genomic_DNA"/>
</dbReference>
<evidence type="ECO:0000313" key="9">
    <source>
        <dbReference type="EMBL" id="KAJ0208526.1"/>
    </source>
</evidence>
<dbReference type="GO" id="GO:0003700">
    <property type="term" value="F:DNA-binding transcription factor activity"/>
    <property type="evidence" value="ECO:0000318"/>
    <property type="project" value="GO_Central"/>
</dbReference>
<dbReference type="InterPro" id="IPR009057">
    <property type="entry name" value="Homeodomain-like_sf"/>
</dbReference>
<dbReference type="PROSITE" id="PS51294">
    <property type="entry name" value="HTH_MYB"/>
    <property type="match status" value="1"/>
</dbReference>
<dbReference type="PANTHER" id="PTHR48000:SF68">
    <property type="entry name" value="HOMEODOMAIN-LIKE PROTEIN-RELATED"/>
    <property type="match status" value="1"/>
</dbReference>
<dbReference type="AlphaFoldDB" id="A0A9R1VQ22"/>
<organism evidence="9 10">
    <name type="scientific">Lactuca sativa</name>
    <name type="common">Garden lettuce</name>
    <dbReference type="NCBI Taxonomy" id="4236"/>
    <lineage>
        <taxon>Eukaryota</taxon>
        <taxon>Viridiplantae</taxon>
        <taxon>Streptophyta</taxon>
        <taxon>Embryophyta</taxon>
        <taxon>Tracheophyta</taxon>
        <taxon>Spermatophyta</taxon>
        <taxon>Magnoliopsida</taxon>
        <taxon>eudicotyledons</taxon>
        <taxon>Gunneridae</taxon>
        <taxon>Pentapetalae</taxon>
        <taxon>asterids</taxon>
        <taxon>campanulids</taxon>
        <taxon>Asterales</taxon>
        <taxon>Asteraceae</taxon>
        <taxon>Cichorioideae</taxon>
        <taxon>Cichorieae</taxon>
        <taxon>Lactucinae</taxon>
        <taxon>Lactuca</taxon>
    </lineage>
</organism>
<dbReference type="Proteomes" id="UP000235145">
    <property type="component" value="Unassembled WGS sequence"/>
</dbReference>
<evidence type="ECO:0000313" key="10">
    <source>
        <dbReference type="Proteomes" id="UP000235145"/>
    </source>
</evidence>
<evidence type="ECO:0000256" key="3">
    <source>
        <dbReference type="ARBA" id="ARBA00023015"/>
    </source>
</evidence>
<sequence>MLCHDFWDVTRMDSPLGPLIQATWLDQEGSRRIQENEYQATKEVCETELTGVVYGVARDMQSRDDLVNHPFTKDVGYVDEPKSSIQGFEHLRVHVGGELGGGMYYLRPNIKHGEFSDDEDKVICVLFVSIGSRWSLMATQLPVKMDNAIKNYWNTKLKKKMMNILITLPELRKPHQHLQCFTSSTNCIYPSQSIFQNSNINVNVPLSSSISSSPSYLYNTNTSSYHDQILSIPSSPRINDANRQHLVLQSQDHGFLGLVSTETYHSTHVFFGGDQASCNSNSDGSSYYEYRSTVGVYDQHRNNLSDSYKEFGVLRSSSR</sequence>
<dbReference type="GO" id="GO:0003677">
    <property type="term" value="F:DNA binding"/>
    <property type="evidence" value="ECO:0007669"/>
    <property type="project" value="UniProtKB-KW"/>
</dbReference>
<evidence type="ECO:0008006" key="11">
    <source>
        <dbReference type="Google" id="ProtNLM"/>
    </source>
</evidence>
<evidence type="ECO:0000256" key="4">
    <source>
        <dbReference type="ARBA" id="ARBA00023125"/>
    </source>
</evidence>
<feature type="domain" description="HTH myb-type" evidence="8">
    <location>
        <begin position="107"/>
        <end position="161"/>
    </location>
</feature>
<keyword evidence="5" id="KW-0804">Transcription</keyword>
<dbReference type="GO" id="GO:0006355">
    <property type="term" value="P:regulation of DNA-templated transcription"/>
    <property type="evidence" value="ECO:0000318"/>
    <property type="project" value="GO_Central"/>
</dbReference>
<dbReference type="CDD" id="cd00167">
    <property type="entry name" value="SANT"/>
    <property type="match status" value="1"/>
</dbReference>
<dbReference type="Pfam" id="PF00249">
    <property type="entry name" value="Myb_DNA-binding"/>
    <property type="match status" value="1"/>
</dbReference>
<evidence type="ECO:0000259" key="7">
    <source>
        <dbReference type="PROSITE" id="PS50090"/>
    </source>
</evidence>
<accession>A0A9R1VQ22</accession>
<dbReference type="PANTHER" id="PTHR48000">
    <property type="entry name" value="OS09G0431300 PROTEIN"/>
    <property type="match status" value="1"/>
</dbReference>
<evidence type="ECO:0000259" key="8">
    <source>
        <dbReference type="PROSITE" id="PS51294"/>
    </source>
</evidence>
<dbReference type="Gene3D" id="1.10.10.60">
    <property type="entry name" value="Homeodomain-like"/>
    <property type="match status" value="1"/>
</dbReference>
<feature type="domain" description="Myb-like" evidence="7">
    <location>
        <begin position="107"/>
        <end position="157"/>
    </location>
</feature>
<comment type="caution">
    <text evidence="9">The sequence shown here is derived from an EMBL/GenBank/DDBJ whole genome shotgun (WGS) entry which is preliminary data.</text>
</comment>